<gene>
    <name evidence="6" type="ORF">GCM10007205_11610</name>
</gene>
<proteinExistence type="predicted"/>
<dbReference type="InterPro" id="IPR029063">
    <property type="entry name" value="SAM-dependent_MTases_sf"/>
</dbReference>
<protein>
    <recommendedName>
        <fullName evidence="5">Methyltransferase domain-containing protein</fullName>
    </recommendedName>
</protein>
<keyword evidence="4" id="KW-0472">Membrane</keyword>
<evidence type="ECO:0000256" key="1">
    <source>
        <dbReference type="ARBA" id="ARBA00022603"/>
    </source>
</evidence>
<evidence type="ECO:0000256" key="4">
    <source>
        <dbReference type="SAM" id="Phobius"/>
    </source>
</evidence>
<dbReference type="InterPro" id="IPR041698">
    <property type="entry name" value="Methyltransf_25"/>
</dbReference>
<feature type="transmembrane region" description="Helical" evidence="4">
    <location>
        <begin position="63"/>
        <end position="91"/>
    </location>
</feature>
<dbReference type="PANTHER" id="PTHR13610:SF9">
    <property type="entry name" value="FI06469P"/>
    <property type="match status" value="1"/>
</dbReference>
<keyword evidence="1" id="KW-0489">Methyltransferase</keyword>
<keyword evidence="2" id="KW-0808">Transferase</keyword>
<dbReference type="Gene3D" id="3.40.50.150">
    <property type="entry name" value="Vaccinia Virus protein VP39"/>
    <property type="match status" value="1"/>
</dbReference>
<keyword evidence="4" id="KW-0812">Transmembrane</keyword>
<dbReference type="GO" id="GO:0032259">
    <property type="term" value="P:methylation"/>
    <property type="evidence" value="ECO:0007669"/>
    <property type="project" value="UniProtKB-KW"/>
</dbReference>
<dbReference type="Pfam" id="PF13649">
    <property type="entry name" value="Methyltransf_25"/>
    <property type="match status" value="1"/>
</dbReference>
<dbReference type="CDD" id="cd02440">
    <property type="entry name" value="AdoMet_MTases"/>
    <property type="match status" value="1"/>
</dbReference>
<reference evidence="6" key="1">
    <citation type="journal article" date="2014" name="Int. J. Syst. Evol. Microbiol.">
        <title>Complete genome sequence of Corynebacterium casei LMG S-19264T (=DSM 44701T), isolated from a smear-ripened cheese.</title>
        <authorList>
            <consortium name="US DOE Joint Genome Institute (JGI-PGF)"/>
            <person name="Walter F."/>
            <person name="Albersmeier A."/>
            <person name="Kalinowski J."/>
            <person name="Ruckert C."/>
        </authorList>
    </citation>
    <scope>NUCLEOTIDE SEQUENCE</scope>
    <source>
        <strain evidence="6">CCM 7086</strain>
    </source>
</reference>
<dbReference type="RefSeq" id="WP_229728805.1">
    <property type="nucleotide sequence ID" value="NZ_BMCG01000002.1"/>
</dbReference>
<comment type="caution">
    <text evidence="6">The sequence shown here is derived from an EMBL/GenBank/DDBJ whole genome shotgun (WGS) entry which is preliminary data.</text>
</comment>
<keyword evidence="7" id="KW-1185">Reference proteome</keyword>
<sequence>MLALVLQVLSFVVTLILVVALDALFGVALHVMAAAALQGAIATIASRCFRQEAWWQAIQFFFPIALVLLLGLHLPPPLFLGAFLILLLLYWSTFRTRVPFYPSGLPAWQAVEQLLPQVGEVRFIDIGSGLGGLPLYLARQNRKGTFIGIEIAPLPWLISRVRSRLSGTGVRFERGDYQRLDFGQYDVIFAYLSPAAMPALWQKARAEMAPGTLLLSHEFPVPDAPAEIVIRPAEGGPALYGWRM</sequence>
<dbReference type="SUPFAM" id="SSF53335">
    <property type="entry name" value="S-adenosyl-L-methionine-dependent methyltransferases"/>
    <property type="match status" value="1"/>
</dbReference>
<keyword evidence="4" id="KW-1133">Transmembrane helix</keyword>
<name>A0A8J2UQ47_9BURK</name>
<reference evidence="6" key="2">
    <citation type="submission" date="2020-09" db="EMBL/GenBank/DDBJ databases">
        <authorList>
            <person name="Sun Q."/>
            <person name="Sedlacek I."/>
        </authorList>
    </citation>
    <scope>NUCLEOTIDE SEQUENCE</scope>
    <source>
        <strain evidence="6">CCM 7086</strain>
    </source>
</reference>
<evidence type="ECO:0000259" key="5">
    <source>
        <dbReference type="Pfam" id="PF13649"/>
    </source>
</evidence>
<evidence type="ECO:0000313" key="7">
    <source>
        <dbReference type="Proteomes" id="UP000620266"/>
    </source>
</evidence>
<dbReference type="EMBL" id="BMCG01000002">
    <property type="protein sequence ID" value="GGC04107.1"/>
    <property type="molecule type" value="Genomic_DNA"/>
</dbReference>
<evidence type="ECO:0000256" key="2">
    <source>
        <dbReference type="ARBA" id="ARBA00022679"/>
    </source>
</evidence>
<dbReference type="AlphaFoldDB" id="A0A8J2UQ47"/>
<feature type="domain" description="Methyltransferase" evidence="5">
    <location>
        <begin position="124"/>
        <end position="208"/>
    </location>
</feature>
<keyword evidence="3" id="KW-0949">S-adenosyl-L-methionine</keyword>
<evidence type="ECO:0000256" key="3">
    <source>
        <dbReference type="ARBA" id="ARBA00022691"/>
    </source>
</evidence>
<organism evidence="6 7">
    <name type="scientific">Oxalicibacterium flavum</name>
    <dbReference type="NCBI Taxonomy" id="179467"/>
    <lineage>
        <taxon>Bacteria</taxon>
        <taxon>Pseudomonadati</taxon>
        <taxon>Pseudomonadota</taxon>
        <taxon>Betaproteobacteria</taxon>
        <taxon>Burkholderiales</taxon>
        <taxon>Oxalobacteraceae</taxon>
        <taxon>Oxalicibacterium</taxon>
    </lineage>
</organism>
<dbReference type="Proteomes" id="UP000620266">
    <property type="component" value="Unassembled WGS sequence"/>
</dbReference>
<dbReference type="InterPro" id="IPR026170">
    <property type="entry name" value="FAM173A/B"/>
</dbReference>
<accession>A0A8J2UQ47</accession>
<evidence type="ECO:0000313" key="6">
    <source>
        <dbReference type="EMBL" id="GGC04107.1"/>
    </source>
</evidence>
<dbReference type="PANTHER" id="PTHR13610">
    <property type="entry name" value="METHYLTRANSFERASE DOMAIN-CONTAINING PROTEIN"/>
    <property type="match status" value="1"/>
</dbReference>
<dbReference type="GO" id="GO:0016279">
    <property type="term" value="F:protein-lysine N-methyltransferase activity"/>
    <property type="evidence" value="ECO:0007669"/>
    <property type="project" value="InterPro"/>
</dbReference>